<feature type="domain" description="U1-type" evidence="3">
    <location>
        <begin position="404"/>
        <end position="438"/>
    </location>
</feature>
<dbReference type="AlphaFoldDB" id="A0A9N7MBC5"/>
<dbReference type="Pfam" id="PF12874">
    <property type="entry name" value="zf-met"/>
    <property type="match status" value="3"/>
</dbReference>
<sequence length="533" mass="58569">MDYSSHQPQQGYDPSAQPQQFYTQSVEGYYPYAYPNPQYVSNQPYPYPAVDVQSSEYVQQEPTPPGVSFQQAQPMHDPNSYNQSLDYGSAAYAAGGYTFGPQHGGVDAGAAMANQQVVHQLIVPPYIGPSTISGSGPPPQVDQTHAGPIPNFSARPNRGRGRGRGRGQTFARGGPRIQLGQPRHPQMPQHLWCELCKVECNSVEILNRHLSGKKHLKKLKNFQESQNLSSVMAGGRNEHTYVPPEVPSQTNQMEASADQQLQLESLPSQPINQGKAEEVKKPFWCELCKADCNTLEVLNKHLIGKKHQKNLKTFNKTQTVVQTGQASQTEPPENQLPSQDNCPENYTQVEKQKLQESETIAEAGKNVTTDFSGNVRGLKRKMRGGKNGRITKRRPVEPPRPKEVIPLVCELCNVKCESQVGFQSHLVGKKHLANAKRFLSENKTLGQEVFQILRHAIQTLHEQNAVASTSVASQLNPQGSIAQPVEASSLLENNLEGAEGIPGEGRARAEGEMEIVTKDANNAVTLSCETNTG</sequence>
<evidence type="ECO:0000313" key="5">
    <source>
        <dbReference type="Proteomes" id="UP001153555"/>
    </source>
</evidence>
<dbReference type="SMART" id="SM00355">
    <property type="entry name" value="ZnF_C2H2"/>
    <property type="match status" value="3"/>
</dbReference>
<feature type="domain" description="C2H2-type" evidence="2">
    <location>
        <begin position="283"/>
        <end position="307"/>
    </location>
</feature>
<dbReference type="EMBL" id="CACSLK010000214">
    <property type="protein sequence ID" value="CAA0806033.1"/>
    <property type="molecule type" value="Genomic_DNA"/>
</dbReference>
<dbReference type="SUPFAM" id="SSF57667">
    <property type="entry name" value="beta-beta-alpha zinc fingers"/>
    <property type="match status" value="3"/>
</dbReference>
<protein>
    <submittedName>
        <fullName evidence="4">Uncharacterized protein</fullName>
    </submittedName>
</protein>
<feature type="region of interest" description="Disordered" evidence="1">
    <location>
        <begin position="377"/>
        <end position="398"/>
    </location>
</feature>
<feature type="domain" description="U1-type" evidence="3">
    <location>
        <begin position="280"/>
        <end position="314"/>
    </location>
</feature>
<feature type="compositionally biased region" description="Basic residues" evidence="1">
    <location>
        <begin position="377"/>
        <end position="393"/>
    </location>
</feature>
<evidence type="ECO:0000313" key="4">
    <source>
        <dbReference type="EMBL" id="CAA0806033.1"/>
    </source>
</evidence>
<dbReference type="InterPro" id="IPR036236">
    <property type="entry name" value="Znf_C2H2_sf"/>
</dbReference>
<feature type="domain" description="C2H2-type" evidence="2">
    <location>
        <begin position="407"/>
        <end position="431"/>
    </location>
</feature>
<reference evidence="4" key="1">
    <citation type="submission" date="2019-12" db="EMBL/GenBank/DDBJ databases">
        <authorList>
            <person name="Scholes J."/>
        </authorList>
    </citation>
    <scope>NUCLEOTIDE SEQUENCE</scope>
</reference>
<evidence type="ECO:0000259" key="2">
    <source>
        <dbReference type="SMART" id="SM00355"/>
    </source>
</evidence>
<dbReference type="PANTHER" id="PTHR47487">
    <property type="entry name" value="OS06G0651300 PROTEIN-RELATED"/>
    <property type="match status" value="1"/>
</dbReference>
<dbReference type="OrthoDB" id="434647at2759"/>
<keyword evidence="5" id="KW-1185">Reference proteome</keyword>
<evidence type="ECO:0000259" key="3">
    <source>
        <dbReference type="SMART" id="SM00451"/>
    </source>
</evidence>
<dbReference type="Proteomes" id="UP001153555">
    <property type="component" value="Unassembled WGS sequence"/>
</dbReference>
<feature type="compositionally biased region" description="Polar residues" evidence="1">
    <location>
        <begin position="68"/>
        <end position="83"/>
    </location>
</feature>
<proteinExistence type="predicted"/>
<feature type="domain" description="C2H2-type" evidence="2">
    <location>
        <begin position="191"/>
        <end position="215"/>
    </location>
</feature>
<dbReference type="InterPro" id="IPR003604">
    <property type="entry name" value="Matrin/U1-like-C_Znf_C2H2"/>
</dbReference>
<accession>A0A9N7MBC5</accession>
<dbReference type="Gene3D" id="3.30.160.60">
    <property type="entry name" value="Classic Zinc Finger"/>
    <property type="match status" value="3"/>
</dbReference>
<dbReference type="PANTHER" id="PTHR47487:SF3">
    <property type="entry name" value="GLUTENIN, HIGH MOLECULAR WEIGHT SUBUNIT 12-LIKE"/>
    <property type="match status" value="1"/>
</dbReference>
<feature type="region of interest" description="Disordered" evidence="1">
    <location>
        <begin position="57"/>
        <end position="83"/>
    </location>
</feature>
<gene>
    <name evidence="4" type="ORF">SHERM_00936</name>
</gene>
<name>A0A9N7MBC5_STRHE</name>
<feature type="domain" description="U1-type" evidence="3">
    <location>
        <begin position="187"/>
        <end position="222"/>
    </location>
</feature>
<evidence type="ECO:0000256" key="1">
    <source>
        <dbReference type="SAM" id="MobiDB-lite"/>
    </source>
</evidence>
<feature type="region of interest" description="Disordered" evidence="1">
    <location>
        <begin position="1"/>
        <end position="20"/>
    </location>
</feature>
<dbReference type="GO" id="GO:0003676">
    <property type="term" value="F:nucleic acid binding"/>
    <property type="evidence" value="ECO:0007669"/>
    <property type="project" value="InterPro"/>
</dbReference>
<dbReference type="GO" id="GO:0008270">
    <property type="term" value="F:zinc ion binding"/>
    <property type="evidence" value="ECO:0007669"/>
    <property type="project" value="InterPro"/>
</dbReference>
<dbReference type="SMART" id="SM00451">
    <property type="entry name" value="ZnF_U1"/>
    <property type="match status" value="3"/>
</dbReference>
<dbReference type="InterPro" id="IPR013087">
    <property type="entry name" value="Znf_C2H2_type"/>
</dbReference>
<feature type="region of interest" description="Disordered" evidence="1">
    <location>
        <begin position="129"/>
        <end position="184"/>
    </location>
</feature>
<comment type="caution">
    <text evidence="4">The sequence shown here is derived from an EMBL/GenBank/DDBJ whole genome shotgun (WGS) entry which is preliminary data.</text>
</comment>
<organism evidence="4 5">
    <name type="scientific">Striga hermonthica</name>
    <name type="common">Purple witchweed</name>
    <name type="synonym">Buchnera hermonthica</name>
    <dbReference type="NCBI Taxonomy" id="68872"/>
    <lineage>
        <taxon>Eukaryota</taxon>
        <taxon>Viridiplantae</taxon>
        <taxon>Streptophyta</taxon>
        <taxon>Embryophyta</taxon>
        <taxon>Tracheophyta</taxon>
        <taxon>Spermatophyta</taxon>
        <taxon>Magnoliopsida</taxon>
        <taxon>eudicotyledons</taxon>
        <taxon>Gunneridae</taxon>
        <taxon>Pentapetalae</taxon>
        <taxon>asterids</taxon>
        <taxon>lamiids</taxon>
        <taxon>Lamiales</taxon>
        <taxon>Orobanchaceae</taxon>
        <taxon>Buchnereae</taxon>
        <taxon>Striga</taxon>
    </lineage>
</organism>